<comment type="catalytic activity">
    <reaction evidence="1">
        <text>ATP + protein L-histidine = ADP + protein N-phospho-L-histidine.</text>
        <dbReference type="EC" id="2.7.13.3"/>
    </reaction>
</comment>
<dbReference type="OrthoDB" id="9797605at2"/>
<dbReference type="EC" id="2.7.13.3" evidence="3"/>
<evidence type="ECO:0000313" key="17">
    <source>
        <dbReference type="EMBL" id="RCW64423.1"/>
    </source>
</evidence>
<dbReference type="EMBL" id="QPJK01000015">
    <property type="protein sequence ID" value="RCW64423.1"/>
    <property type="molecule type" value="Genomic_DNA"/>
</dbReference>
<evidence type="ECO:0000256" key="6">
    <source>
        <dbReference type="ARBA" id="ARBA00022679"/>
    </source>
</evidence>
<sequence>MQLRLKLVLLSGVPIVVALLLMSATMQQQTYKLVREEQALVQQAFMHSKEAELKHYVELARNTLVRIAEGPGEVGERKELALATLARMQFGDNGYFFVYDQHGQLLIDPKTLPMQGVAFCDPNDPAGADSAQRILSVARHGGGVVRYSWSKPSSQSVVPKLGYVLTVPGWNWVIGTGIYLDDVQGALQAIETGARTNIEATRQRLYAIAAVCVVLIGLGGLALNLKDHRVSSDKLRRLARRVVRSQEDERVRVARELHDGVVQVLASSKFLLETAQLQLADPRAAAPAAPRQALDQGLARLGTALVEIRRVSHGLRPALLDDLGLEPALDLLAQQVQESGGFSVGLVRQGVPGQLPAEHGTVLFRIAQEALQNCRTHAQATRVELVLHGTRHGVGLQVIDDGQGFDMRGVSGDGTRGIGLRNMRERAESLGGTLSIESGRHGTRLAAWLPLPQAAAPAPAPAPTRAPHPIAIARSAP</sequence>
<name>A0A368X8Y4_9BURK</name>
<dbReference type="Pfam" id="PF02518">
    <property type="entry name" value="HATPase_c"/>
    <property type="match status" value="1"/>
</dbReference>
<dbReference type="InterPro" id="IPR050482">
    <property type="entry name" value="Sensor_HK_TwoCompSys"/>
</dbReference>
<evidence type="ECO:0000256" key="1">
    <source>
        <dbReference type="ARBA" id="ARBA00000085"/>
    </source>
</evidence>
<dbReference type="InterPro" id="IPR033480">
    <property type="entry name" value="sCache_2"/>
</dbReference>
<keyword evidence="13" id="KW-0472">Membrane</keyword>
<evidence type="ECO:0000256" key="2">
    <source>
        <dbReference type="ARBA" id="ARBA00004651"/>
    </source>
</evidence>
<dbReference type="SUPFAM" id="SSF55874">
    <property type="entry name" value="ATPase domain of HSP90 chaperone/DNA topoisomerase II/histidine kinase"/>
    <property type="match status" value="1"/>
</dbReference>
<evidence type="ECO:0000313" key="18">
    <source>
        <dbReference type="Proteomes" id="UP000252884"/>
    </source>
</evidence>
<evidence type="ECO:0000256" key="9">
    <source>
        <dbReference type="ARBA" id="ARBA00022777"/>
    </source>
</evidence>
<gene>
    <name evidence="17" type="ORF">DES41_11547</name>
</gene>
<dbReference type="Pfam" id="PF07730">
    <property type="entry name" value="HisKA_3"/>
    <property type="match status" value="1"/>
</dbReference>
<comment type="caution">
    <text evidence="17">The sequence shown here is derived from an EMBL/GenBank/DDBJ whole genome shotgun (WGS) entry which is preliminary data.</text>
</comment>
<keyword evidence="6" id="KW-0808">Transferase</keyword>
<dbReference type="PANTHER" id="PTHR24421">
    <property type="entry name" value="NITRATE/NITRITE SENSOR PROTEIN NARX-RELATED"/>
    <property type="match status" value="1"/>
</dbReference>
<dbReference type="Gene3D" id="3.30.450.20">
    <property type="entry name" value="PAS domain"/>
    <property type="match status" value="1"/>
</dbReference>
<accession>A0A368X8Y4</accession>
<dbReference type="SMART" id="SM00387">
    <property type="entry name" value="HATPase_c"/>
    <property type="match status" value="1"/>
</dbReference>
<evidence type="ECO:0000256" key="8">
    <source>
        <dbReference type="ARBA" id="ARBA00022741"/>
    </source>
</evidence>
<dbReference type="InterPro" id="IPR003594">
    <property type="entry name" value="HATPase_dom"/>
</dbReference>
<comment type="subcellular location">
    <subcellularLocation>
        <location evidence="2">Cell membrane</location>
        <topology evidence="2">Multi-pass membrane protein</topology>
    </subcellularLocation>
</comment>
<dbReference type="CDD" id="cd16917">
    <property type="entry name" value="HATPase_UhpB-NarQ-NarX-like"/>
    <property type="match status" value="1"/>
</dbReference>
<evidence type="ECO:0000256" key="14">
    <source>
        <dbReference type="SAM" id="MobiDB-lite"/>
    </source>
</evidence>
<dbReference type="SMART" id="SM01049">
    <property type="entry name" value="Cache_2"/>
    <property type="match status" value="1"/>
</dbReference>
<dbReference type="Proteomes" id="UP000252884">
    <property type="component" value="Unassembled WGS sequence"/>
</dbReference>
<evidence type="ECO:0000256" key="3">
    <source>
        <dbReference type="ARBA" id="ARBA00012438"/>
    </source>
</evidence>
<dbReference type="InterPro" id="IPR036890">
    <property type="entry name" value="HATPase_C_sf"/>
</dbReference>
<evidence type="ECO:0000256" key="4">
    <source>
        <dbReference type="ARBA" id="ARBA00022475"/>
    </source>
</evidence>
<feature type="compositionally biased region" description="Low complexity" evidence="14">
    <location>
        <begin position="467"/>
        <end position="477"/>
    </location>
</feature>
<evidence type="ECO:0000256" key="12">
    <source>
        <dbReference type="ARBA" id="ARBA00023012"/>
    </source>
</evidence>
<dbReference type="Pfam" id="PF17200">
    <property type="entry name" value="sCache_2"/>
    <property type="match status" value="1"/>
</dbReference>
<evidence type="ECO:0000259" key="16">
    <source>
        <dbReference type="SMART" id="SM01049"/>
    </source>
</evidence>
<keyword evidence="7" id="KW-0812">Transmembrane</keyword>
<feature type="domain" description="Single Cache" evidence="16">
    <location>
        <begin position="42"/>
        <end position="132"/>
    </location>
</feature>
<keyword evidence="10" id="KW-0067">ATP-binding</keyword>
<dbReference type="GO" id="GO:0005524">
    <property type="term" value="F:ATP binding"/>
    <property type="evidence" value="ECO:0007669"/>
    <property type="project" value="UniProtKB-KW"/>
</dbReference>
<dbReference type="RefSeq" id="WP_114472291.1">
    <property type="nucleotide sequence ID" value="NZ_QPJK01000015.1"/>
</dbReference>
<evidence type="ECO:0000256" key="10">
    <source>
        <dbReference type="ARBA" id="ARBA00022840"/>
    </source>
</evidence>
<dbReference type="GO" id="GO:0005886">
    <property type="term" value="C:plasma membrane"/>
    <property type="evidence" value="ECO:0007669"/>
    <property type="project" value="UniProtKB-SubCell"/>
</dbReference>
<evidence type="ECO:0000259" key="15">
    <source>
        <dbReference type="SMART" id="SM00387"/>
    </source>
</evidence>
<keyword evidence="8" id="KW-0547">Nucleotide-binding</keyword>
<keyword evidence="12" id="KW-0902">Two-component regulatory system</keyword>
<keyword evidence="5" id="KW-0597">Phosphoprotein</keyword>
<dbReference type="AlphaFoldDB" id="A0A368X8Y4"/>
<keyword evidence="9 17" id="KW-0418">Kinase</keyword>
<evidence type="ECO:0000256" key="5">
    <source>
        <dbReference type="ARBA" id="ARBA00022553"/>
    </source>
</evidence>
<keyword evidence="4" id="KW-1003">Cell membrane</keyword>
<protein>
    <recommendedName>
        <fullName evidence="3">histidine kinase</fullName>
        <ecNumber evidence="3">2.7.13.3</ecNumber>
    </recommendedName>
</protein>
<feature type="region of interest" description="Disordered" evidence="14">
    <location>
        <begin position="456"/>
        <end position="477"/>
    </location>
</feature>
<dbReference type="InterPro" id="IPR011712">
    <property type="entry name" value="Sig_transdc_His_kin_sub3_dim/P"/>
</dbReference>
<proteinExistence type="predicted"/>
<evidence type="ECO:0000256" key="11">
    <source>
        <dbReference type="ARBA" id="ARBA00022989"/>
    </source>
</evidence>
<dbReference type="PANTHER" id="PTHR24421:SF10">
    <property type="entry name" value="NITRATE_NITRITE SENSOR PROTEIN NARQ"/>
    <property type="match status" value="1"/>
</dbReference>
<organism evidence="17 18">
    <name type="scientific">Pseudorhodoferax soli</name>
    <dbReference type="NCBI Taxonomy" id="545864"/>
    <lineage>
        <taxon>Bacteria</taxon>
        <taxon>Pseudomonadati</taxon>
        <taxon>Pseudomonadota</taxon>
        <taxon>Betaproteobacteria</taxon>
        <taxon>Burkholderiales</taxon>
        <taxon>Comamonadaceae</taxon>
    </lineage>
</organism>
<keyword evidence="11" id="KW-1133">Transmembrane helix</keyword>
<reference evidence="17 18" key="1">
    <citation type="submission" date="2018-07" db="EMBL/GenBank/DDBJ databases">
        <title>Genomic Encyclopedia of Type Strains, Phase IV (KMG-IV): sequencing the most valuable type-strain genomes for metagenomic binning, comparative biology and taxonomic classification.</title>
        <authorList>
            <person name="Goeker M."/>
        </authorList>
    </citation>
    <scope>NUCLEOTIDE SEQUENCE [LARGE SCALE GENOMIC DNA]</scope>
    <source>
        <strain evidence="17 18">DSM 21634</strain>
    </source>
</reference>
<dbReference type="Gene3D" id="1.20.5.1930">
    <property type="match status" value="1"/>
</dbReference>
<evidence type="ECO:0000256" key="7">
    <source>
        <dbReference type="ARBA" id="ARBA00022692"/>
    </source>
</evidence>
<dbReference type="GO" id="GO:0000155">
    <property type="term" value="F:phosphorelay sensor kinase activity"/>
    <property type="evidence" value="ECO:0007669"/>
    <property type="project" value="InterPro"/>
</dbReference>
<keyword evidence="18" id="KW-1185">Reference proteome</keyword>
<dbReference type="GO" id="GO:0046983">
    <property type="term" value="F:protein dimerization activity"/>
    <property type="evidence" value="ECO:0007669"/>
    <property type="project" value="InterPro"/>
</dbReference>
<dbReference type="Gene3D" id="3.30.565.10">
    <property type="entry name" value="Histidine kinase-like ATPase, C-terminal domain"/>
    <property type="match status" value="1"/>
</dbReference>
<evidence type="ECO:0000256" key="13">
    <source>
        <dbReference type="ARBA" id="ARBA00023136"/>
    </source>
</evidence>
<feature type="domain" description="Histidine kinase/HSP90-like ATPase" evidence="15">
    <location>
        <begin position="358"/>
        <end position="453"/>
    </location>
</feature>